<sequence length="123" mass="13318">MSRPRSTATPDQRSPFMARAATPTNTDPKASAQDLEAEIAALREDIASITATLGDMVKQGANEAKTEARKLGRKAQQQGEEALEHMQDSFESAETELKDMIRQKPIASVLIAAGIGYVLSKIF</sequence>
<accession>A0A369W663</accession>
<feature type="coiled-coil region" evidence="1">
    <location>
        <begin position="32"/>
        <end position="103"/>
    </location>
</feature>
<reference evidence="4" key="1">
    <citation type="submission" date="2018-07" db="EMBL/GenBank/DDBJ databases">
        <authorList>
            <person name="Liu B.-T."/>
            <person name="Du Z."/>
        </authorList>
    </citation>
    <scope>NUCLEOTIDE SEQUENCE [LARGE SCALE GENOMIC DNA]</scope>
    <source>
        <strain evidence="4">XYN52</strain>
    </source>
</reference>
<keyword evidence="1" id="KW-0175">Coiled coil</keyword>
<comment type="caution">
    <text evidence="3">The sequence shown here is derived from an EMBL/GenBank/DDBJ whole genome shotgun (WGS) entry which is preliminary data.</text>
</comment>
<name>A0A369W663_9HYPH</name>
<feature type="compositionally biased region" description="Polar residues" evidence="2">
    <location>
        <begin position="1"/>
        <end position="12"/>
    </location>
</feature>
<evidence type="ECO:0000256" key="2">
    <source>
        <dbReference type="SAM" id="MobiDB-lite"/>
    </source>
</evidence>
<protein>
    <submittedName>
        <fullName evidence="3">DUF883 family protein</fullName>
    </submittedName>
</protein>
<evidence type="ECO:0000313" key="3">
    <source>
        <dbReference type="EMBL" id="RDE10164.1"/>
    </source>
</evidence>
<dbReference type="EMBL" id="QQNH01000002">
    <property type="protein sequence ID" value="RDE10164.1"/>
    <property type="molecule type" value="Genomic_DNA"/>
</dbReference>
<gene>
    <name evidence="3" type="ORF">DVH29_01845</name>
</gene>
<dbReference type="Proteomes" id="UP000253759">
    <property type="component" value="Unassembled WGS sequence"/>
</dbReference>
<dbReference type="SUPFAM" id="SSF58113">
    <property type="entry name" value="Apolipoprotein A-I"/>
    <property type="match status" value="1"/>
</dbReference>
<feature type="region of interest" description="Disordered" evidence="2">
    <location>
        <begin position="1"/>
        <end position="30"/>
    </location>
</feature>
<organism evidence="3 4">
    <name type="scientific">Pelagibacterium lacus</name>
    <dbReference type="NCBI Taxonomy" id="2282655"/>
    <lineage>
        <taxon>Bacteria</taxon>
        <taxon>Pseudomonadati</taxon>
        <taxon>Pseudomonadota</taxon>
        <taxon>Alphaproteobacteria</taxon>
        <taxon>Hyphomicrobiales</taxon>
        <taxon>Devosiaceae</taxon>
        <taxon>Pelagibacterium</taxon>
    </lineage>
</organism>
<proteinExistence type="predicted"/>
<keyword evidence="4" id="KW-1185">Reference proteome</keyword>
<evidence type="ECO:0000256" key="1">
    <source>
        <dbReference type="SAM" id="Coils"/>
    </source>
</evidence>
<dbReference type="AlphaFoldDB" id="A0A369W663"/>
<evidence type="ECO:0000313" key="4">
    <source>
        <dbReference type="Proteomes" id="UP000253759"/>
    </source>
</evidence>